<reference evidence="2" key="1">
    <citation type="submission" date="2022-11" db="UniProtKB">
        <authorList>
            <consortium name="WormBaseParasite"/>
        </authorList>
    </citation>
    <scope>IDENTIFICATION</scope>
</reference>
<dbReference type="WBParaSite" id="nRc.2.0.1.t21114-RA">
    <property type="protein sequence ID" value="nRc.2.0.1.t21114-RA"/>
    <property type="gene ID" value="nRc.2.0.1.g21114"/>
</dbReference>
<name>A0A915J5Q0_ROMCU</name>
<dbReference type="Proteomes" id="UP000887565">
    <property type="component" value="Unplaced"/>
</dbReference>
<accession>A0A915J5Q0</accession>
<evidence type="ECO:0000313" key="1">
    <source>
        <dbReference type="Proteomes" id="UP000887565"/>
    </source>
</evidence>
<sequence length="72" mass="8383">MNAADSRATVSVQQSGDELLFVVVESIDVSEIGCDEHSFVYTFYEDFHIHNDERLKHAELYKNYTEDYGYLK</sequence>
<keyword evidence="1" id="KW-1185">Reference proteome</keyword>
<proteinExistence type="predicted"/>
<protein>
    <submittedName>
        <fullName evidence="2">Uncharacterized protein</fullName>
    </submittedName>
</protein>
<evidence type="ECO:0000313" key="2">
    <source>
        <dbReference type="WBParaSite" id="nRc.2.0.1.t21114-RA"/>
    </source>
</evidence>
<organism evidence="1 2">
    <name type="scientific">Romanomermis culicivorax</name>
    <name type="common">Nematode worm</name>
    <dbReference type="NCBI Taxonomy" id="13658"/>
    <lineage>
        <taxon>Eukaryota</taxon>
        <taxon>Metazoa</taxon>
        <taxon>Ecdysozoa</taxon>
        <taxon>Nematoda</taxon>
        <taxon>Enoplea</taxon>
        <taxon>Dorylaimia</taxon>
        <taxon>Mermithida</taxon>
        <taxon>Mermithoidea</taxon>
        <taxon>Mermithidae</taxon>
        <taxon>Romanomermis</taxon>
    </lineage>
</organism>
<dbReference type="AlphaFoldDB" id="A0A915J5Q0"/>